<dbReference type="InterPro" id="IPR036890">
    <property type="entry name" value="HATPase_C_sf"/>
</dbReference>
<dbReference type="InterPro" id="IPR017205">
    <property type="entry name" value="Sig_transdc_His_kinase_ChrS"/>
</dbReference>
<keyword evidence="11" id="KW-0408">Iron</keyword>
<evidence type="ECO:0000256" key="12">
    <source>
        <dbReference type="ARBA" id="ARBA00023012"/>
    </source>
</evidence>
<dbReference type="InterPro" id="IPR005467">
    <property type="entry name" value="His_kinase_dom"/>
</dbReference>
<evidence type="ECO:0000256" key="7">
    <source>
        <dbReference type="ARBA" id="ARBA00022490"/>
    </source>
</evidence>
<dbReference type="EC" id="2.7.13.3" evidence="4"/>
<evidence type="ECO:0000256" key="1">
    <source>
        <dbReference type="ARBA" id="ARBA00000085"/>
    </source>
</evidence>
<evidence type="ECO:0000256" key="13">
    <source>
        <dbReference type="ARBA" id="ARBA00023014"/>
    </source>
</evidence>
<reference evidence="19 20" key="1">
    <citation type="submission" date="2019-08" db="EMBL/GenBank/DDBJ databases">
        <title>Draft genome of C. urealyticum strain VH4248.</title>
        <authorList>
            <person name="Navas J."/>
        </authorList>
    </citation>
    <scope>NUCLEOTIDE SEQUENCE [LARGE SCALE GENOMIC DNA]</scope>
    <source>
        <strain evidence="19 20">VH4248</strain>
    </source>
</reference>
<dbReference type="PROSITE" id="PS50109">
    <property type="entry name" value="HIS_KIN"/>
    <property type="match status" value="1"/>
</dbReference>
<evidence type="ECO:0000256" key="2">
    <source>
        <dbReference type="ARBA" id="ARBA00001966"/>
    </source>
</evidence>
<dbReference type="EMBL" id="VSZI01000001">
    <property type="protein sequence ID" value="TYR19970.1"/>
    <property type="molecule type" value="Genomic_DNA"/>
</dbReference>
<evidence type="ECO:0000313" key="20">
    <source>
        <dbReference type="Proteomes" id="UP000324726"/>
    </source>
</evidence>
<evidence type="ECO:0000256" key="9">
    <source>
        <dbReference type="ARBA" id="ARBA00022723"/>
    </source>
</evidence>
<comment type="subcellular location">
    <subcellularLocation>
        <location evidence="3">Cytoplasm</location>
    </subcellularLocation>
</comment>
<dbReference type="PIRSF" id="PIRSF037434">
    <property type="entry name" value="STHK_ChrS"/>
    <property type="match status" value="1"/>
</dbReference>
<dbReference type="GO" id="GO:0005737">
    <property type="term" value="C:cytoplasm"/>
    <property type="evidence" value="ECO:0007669"/>
    <property type="project" value="UniProtKB-SubCell"/>
</dbReference>
<name>A0A5D4G091_9CORY</name>
<evidence type="ECO:0000256" key="6">
    <source>
        <dbReference type="ARBA" id="ARBA00022485"/>
    </source>
</evidence>
<dbReference type="GO" id="GO:0051539">
    <property type="term" value="F:4 iron, 4 sulfur cluster binding"/>
    <property type="evidence" value="ECO:0007669"/>
    <property type="project" value="UniProtKB-KW"/>
</dbReference>
<evidence type="ECO:0000256" key="4">
    <source>
        <dbReference type="ARBA" id="ARBA00012438"/>
    </source>
</evidence>
<comment type="caution">
    <text evidence="19">The sequence shown here is derived from an EMBL/GenBank/DDBJ whole genome shotgun (WGS) entry which is preliminary data.</text>
</comment>
<dbReference type="InterPro" id="IPR003594">
    <property type="entry name" value="HATPase_dom"/>
</dbReference>
<dbReference type="SUPFAM" id="SSF55874">
    <property type="entry name" value="ATPase domain of HSP90 chaperone/DNA topoisomerase II/histidine kinase"/>
    <property type="match status" value="1"/>
</dbReference>
<evidence type="ECO:0000256" key="3">
    <source>
        <dbReference type="ARBA" id="ARBA00004496"/>
    </source>
</evidence>
<evidence type="ECO:0000256" key="15">
    <source>
        <dbReference type="ARBA" id="ARBA00030800"/>
    </source>
</evidence>
<protein>
    <recommendedName>
        <fullName evidence="5">Oxygen sensor histidine kinase NreB</fullName>
        <ecNumber evidence="4">2.7.13.3</ecNumber>
    </recommendedName>
    <alternativeName>
        <fullName evidence="15">Nitrogen regulation protein B</fullName>
    </alternativeName>
</protein>
<dbReference type="PRINTS" id="PR00344">
    <property type="entry name" value="BCTRLSENSOR"/>
</dbReference>
<dbReference type="PANTHER" id="PTHR24421:SF62">
    <property type="entry name" value="SENSORY TRANSDUCTION HISTIDINE KINASE"/>
    <property type="match status" value="1"/>
</dbReference>
<evidence type="ECO:0000256" key="14">
    <source>
        <dbReference type="ARBA" id="ARBA00024827"/>
    </source>
</evidence>
<keyword evidence="17" id="KW-1133">Transmembrane helix</keyword>
<dbReference type="Pfam" id="PF07730">
    <property type="entry name" value="HisKA_3"/>
    <property type="match status" value="1"/>
</dbReference>
<feature type="transmembrane region" description="Helical" evidence="17">
    <location>
        <begin position="20"/>
        <end position="41"/>
    </location>
</feature>
<keyword evidence="7" id="KW-0963">Cytoplasm</keyword>
<evidence type="ECO:0000256" key="10">
    <source>
        <dbReference type="ARBA" id="ARBA00022777"/>
    </source>
</evidence>
<feature type="region of interest" description="Disordered" evidence="16">
    <location>
        <begin position="414"/>
        <end position="448"/>
    </location>
</feature>
<comment type="function">
    <text evidence="14">Member of the two-component regulatory system NreB/NreC involved in the control of dissimilatory nitrate/nitrite reduction in response to oxygen. NreB functions as a direct oxygen sensor histidine kinase which is autophosphorylated, in the absence of oxygen, probably at the conserved histidine residue, and transfers its phosphate group probably to a conserved aspartate residue of NreC. NreB/NreC activates the expression of the nitrate (narGHJI) and nitrite (nir) reductase operons, as well as the putative nitrate transporter gene narT.</text>
</comment>
<keyword evidence="13" id="KW-0411">Iron-sulfur</keyword>
<dbReference type="InterPro" id="IPR004358">
    <property type="entry name" value="Sig_transdc_His_kin-like_C"/>
</dbReference>
<dbReference type="Proteomes" id="UP000324726">
    <property type="component" value="Unassembled WGS sequence"/>
</dbReference>
<comment type="cofactor">
    <cofactor evidence="2">
        <name>[4Fe-4S] cluster</name>
        <dbReference type="ChEBI" id="CHEBI:49883"/>
    </cofactor>
</comment>
<dbReference type="Gene3D" id="3.30.565.10">
    <property type="entry name" value="Histidine kinase-like ATPase, C-terminal domain"/>
    <property type="match status" value="1"/>
</dbReference>
<dbReference type="Gene3D" id="1.20.5.1930">
    <property type="match status" value="1"/>
</dbReference>
<keyword evidence="9" id="KW-0479">Metal-binding</keyword>
<accession>A0A5D4G091</accession>
<keyword evidence="17" id="KW-0472">Membrane</keyword>
<feature type="transmembrane region" description="Helical" evidence="17">
    <location>
        <begin position="114"/>
        <end position="133"/>
    </location>
</feature>
<evidence type="ECO:0000313" key="19">
    <source>
        <dbReference type="EMBL" id="TYR19970.1"/>
    </source>
</evidence>
<keyword evidence="10 19" id="KW-0418">Kinase</keyword>
<gene>
    <name evidence="19" type="ORF">FYJ87_02965</name>
</gene>
<dbReference type="GO" id="GO:0000155">
    <property type="term" value="F:phosphorelay sensor kinase activity"/>
    <property type="evidence" value="ECO:0007669"/>
    <property type="project" value="InterPro"/>
</dbReference>
<evidence type="ECO:0000256" key="5">
    <source>
        <dbReference type="ARBA" id="ARBA00017322"/>
    </source>
</evidence>
<evidence type="ECO:0000256" key="11">
    <source>
        <dbReference type="ARBA" id="ARBA00023004"/>
    </source>
</evidence>
<dbReference type="GO" id="GO:0016020">
    <property type="term" value="C:membrane"/>
    <property type="evidence" value="ECO:0007669"/>
    <property type="project" value="InterPro"/>
</dbReference>
<evidence type="ECO:0000256" key="8">
    <source>
        <dbReference type="ARBA" id="ARBA00022679"/>
    </source>
</evidence>
<proteinExistence type="predicted"/>
<dbReference type="InterPro" id="IPR011712">
    <property type="entry name" value="Sig_transdc_His_kin_sub3_dim/P"/>
</dbReference>
<feature type="transmembrane region" description="Helical" evidence="17">
    <location>
        <begin position="139"/>
        <end position="158"/>
    </location>
</feature>
<evidence type="ECO:0000259" key="18">
    <source>
        <dbReference type="PROSITE" id="PS50109"/>
    </source>
</evidence>
<dbReference type="RefSeq" id="WP_148811638.1">
    <property type="nucleotide sequence ID" value="NZ_VSZI01000001.1"/>
</dbReference>
<dbReference type="AlphaFoldDB" id="A0A5D4G091"/>
<comment type="catalytic activity">
    <reaction evidence="1">
        <text>ATP + protein L-histidine = ADP + protein N-phospho-L-histidine.</text>
        <dbReference type="EC" id="2.7.13.3"/>
    </reaction>
</comment>
<feature type="domain" description="Histidine kinase" evidence="18">
    <location>
        <begin position="337"/>
        <end position="430"/>
    </location>
</feature>
<dbReference type="PANTHER" id="PTHR24421">
    <property type="entry name" value="NITRATE/NITRITE SENSOR PROTEIN NARX-RELATED"/>
    <property type="match status" value="1"/>
</dbReference>
<organism evidence="19 20">
    <name type="scientific">Corynebacterium urealyticum</name>
    <dbReference type="NCBI Taxonomy" id="43771"/>
    <lineage>
        <taxon>Bacteria</taxon>
        <taxon>Bacillati</taxon>
        <taxon>Actinomycetota</taxon>
        <taxon>Actinomycetes</taxon>
        <taxon>Mycobacteriales</taxon>
        <taxon>Corynebacteriaceae</taxon>
        <taxon>Corynebacterium</taxon>
    </lineage>
</organism>
<keyword evidence="6" id="KW-0004">4Fe-4S</keyword>
<dbReference type="Pfam" id="PF02518">
    <property type="entry name" value="HATPase_c"/>
    <property type="match status" value="1"/>
</dbReference>
<evidence type="ECO:0000256" key="17">
    <source>
        <dbReference type="SAM" id="Phobius"/>
    </source>
</evidence>
<sequence>MKEDPRTHPVSSQPATLDKLSHGLWLGLQVLMIGLLILVAWRATHPMTWVGLGVFWVIYCSQRLVTRWVGAPTWFALLVGAWAVMSVGQLEGAFVVFPMFFLAVYVFSPRISAAVVAALTLGVVTMLVGHIGWNIGAVTGPTIGAAVAWTLGVGFQLLHREATAKARALDALVAAREEALASSRKAGEADERMRLAGDIHDTVAQGLSSIHMLLTAVESQLEGASPAGVGETGVSVAGGTPDSGGKRPAAQHPAEQPEIEAVHQRMLTQVRLAKTTASENLAETRRIIAALQPAPLEGAALPVALARLASSTPLGEKLSFETDGAPRPLPDEVEEGLLRCAQSLVSNVVRHARADRAKLSLTFHPGDVILDVVDNGAGFDPSDAIDRGATGGSLGLSGVYRRVQALGGEMTIESAPGEGTGISITVPTTGYDRVDGAGSHPRREGETQ</sequence>
<dbReference type="CDD" id="cd16917">
    <property type="entry name" value="HATPase_UhpB-NarQ-NarX-like"/>
    <property type="match status" value="1"/>
</dbReference>
<keyword evidence="17" id="KW-0812">Transmembrane</keyword>
<dbReference type="SMART" id="SM00387">
    <property type="entry name" value="HATPase_c"/>
    <property type="match status" value="1"/>
</dbReference>
<keyword evidence="8" id="KW-0808">Transferase</keyword>
<feature type="region of interest" description="Disordered" evidence="16">
    <location>
        <begin position="224"/>
        <end position="256"/>
    </location>
</feature>
<dbReference type="InterPro" id="IPR050482">
    <property type="entry name" value="Sensor_HK_TwoCompSys"/>
</dbReference>
<feature type="transmembrane region" description="Helical" evidence="17">
    <location>
        <begin position="74"/>
        <end position="107"/>
    </location>
</feature>
<dbReference type="GO" id="GO:0046872">
    <property type="term" value="F:metal ion binding"/>
    <property type="evidence" value="ECO:0007669"/>
    <property type="project" value="UniProtKB-KW"/>
</dbReference>
<evidence type="ECO:0000256" key="16">
    <source>
        <dbReference type="SAM" id="MobiDB-lite"/>
    </source>
</evidence>
<keyword evidence="12" id="KW-0902">Two-component regulatory system</keyword>
<dbReference type="GO" id="GO:0046983">
    <property type="term" value="F:protein dimerization activity"/>
    <property type="evidence" value="ECO:0007669"/>
    <property type="project" value="InterPro"/>
</dbReference>